<dbReference type="GO" id="GO:0005506">
    <property type="term" value="F:iron ion binding"/>
    <property type="evidence" value="ECO:0007669"/>
    <property type="project" value="InterPro"/>
</dbReference>
<evidence type="ECO:0000313" key="8">
    <source>
        <dbReference type="Proteomes" id="UP000539953"/>
    </source>
</evidence>
<protein>
    <submittedName>
        <fullName evidence="7">Superoxide reductase</fullName>
        <ecNumber evidence="7">1.15.1.2</ecNumber>
    </submittedName>
</protein>
<dbReference type="EC" id="1.15.1.2" evidence="7"/>
<dbReference type="PANTHER" id="PTHR36541:SF1">
    <property type="entry name" value="SUPEROXIDE REDUCTASE-RELATED"/>
    <property type="match status" value="1"/>
</dbReference>
<feature type="domain" description="Desulfoferrodoxin ferrous iron-binding" evidence="6">
    <location>
        <begin position="39"/>
        <end position="124"/>
    </location>
</feature>
<evidence type="ECO:0000256" key="5">
    <source>
        <dbReference type="ARBA" id="ARBA00023004"/>
    </source>
</evidence>
<dbReference type="Pfam" id="PF01880">
    <property type="entry name" value="Desulfoferrodox"/>
    <property type="match status" value="1"/>
</dbReference>
<evidence type="ECO:0000256" key="3">
    <source>
        <dbReference type="ARBA" id="ARBA00022723"/>
    </source>
</evidence>
<dbReference type="Proteomes" id="UP000539953">
    <property type="component" value="Unassembled WGS sequence"/>
</dbReference>
<reference evidence="7 8" key="1">
    <citation type="submission" date="2020-08" db="EMBL/GenBank/DDBJ databases">
        <title>Genomic Encyclopedia of Type Strains, Phase IV (KMG-IV): sequencing the most valuable type-strain genomes for metagenomic binning, comparative biology and taxonomic classification.</title>
        <authorList>
            <person name="Goeker M."/>
        </authorList>
    </citation>
    <scope>NUCLEOTIDE SEQUENCE [LARGE SCALE GENOMIC DNA]</scope>
    <source>
        <strain evidence="7 8">DSM 25799</strain>
    </source>
</reference>
<keyword evidence="4" id="KW-0249">Electron transport</keyword>
<organism evidence="7 8">
    <name type="scientific">Catenisphaera adipataccumulans</name>
    <dbReference type="NCBI Taxonomy" id="700500"/>
    <lineage>
        <taxon>Bacteria</taxon>
        <taxon>Bacillati</taxon>
        <taxon>Bacillota</taxon>
        <taxon>Erysipelotrichia</taxon>
        <taxon>Erysipelotrichales</taxon>
        <taxon>Erysipelotrichaceae</taxon>
        <taxon>Catenisphaera</taxon>
    </lineage>
</organism>
<evidence type="ECO:0000256" key="1">
    <source>
        <dbReference type="ARBA" id="ARBA00005941"/>
    </source>
</evidence>
<keyword evidence="7" id="KW-0560">Oxidoreductase</keyword>
<keyword evidence="2" id="KW-0813">Transport</keyword>
<proteinExistence type="inferred from homology"/>
<evidence type="ECO:0000256" key="2">
    <source>
        <dbReference type="ARBA" id="ARBA00022448"/>
    </source>
</evidence>
<dbReference type="CDD" id="cd00524">
    <property type="entry name" value="SORL"/>
    <property type="match status" value="1"/>
</dbReference>
<dbReference type="RefSeq" id="WP_183328919.1">
    <property type="nucleotide sequence ID" value="NZ_JACHHK010000006.1"/>
</dbReference>
<dbReference type="InterPro" id="IPR002742">
    <property type="entry name" value="Desulfoferrodoxin_Fe-bd_dom"/>
</dbReference>
<dbReference type="Gene3D" id="2.60.40.730">
    <property type="entry name" value="SOR catalytic domain"/>
    <property type="match status" value="1"/>
</dbReference>
<evidence type="ECO:0000313" key="7">
    <source>
        <dbReference type="EMBL" id="MBB5183622.1"/>
    </source>
</evidence>
<comment type="caution">
    <text evidence="7">The sequence shown here is derived from an EMBL/GenBank/DDBJ whole genome shotgun (WGS) entry which is preliminary data.</text>
</comment>
<name>A0A7W8FY39_9FIRM</name>
<dbReference type="GO" id="GO:0050605">
    <property type="term" value="F:superoxide reductase activity"/>
    <property type="evidence" value="ECO:0007669"/>
    <property type="project" value="UniProtKB-EC"/>
</dbReference>
<evidence type="ECO:0000256" key="4">
    <source>
        <dbReference type="ARBA" id="ARBA00022982"/>
    </source>
</evidence>
<dbReference type="InterPro" id="IPR051233">
    <property type="entry name" value="Desulfoferrodoxin_SOR"/>
</dbReference>
<keyword evidence="5" id="KW-0408">Iron</keyword>
<keyword evidence="3" id="KW-0479">Metal-binding</keyword>
<dbReference type="SUPFAM" id="SSF49367">
    <property type="entry name" value="Superoxide reductase-like"/>
    <property type="match status" value="1"/>
</dbReference>
<keyword evidence="8" id="KW-1185">Reference proteome</keyword>
<evidence type="ECO:0000259" key="6">
    <source>
        <dbReference type="Pfam" id="PF01880"/>
    </source>
</evidence>
<dbReference type="InterPro" id="IPR036073">
    <property type="entry name" value="Desulfoferrodoxin_Fe-bd_dom_sf"/>
</dbReference>
<dbReference type="AlphaFoldDB" id="A0A7W8FY39"/>
<comment type="similarity">
    <text evidence="1">Belongs to the desulfoferrodoxin family.</text>
</comment>
<gene>
    <name evidence="7" type="ORF">HNQ47_001657</name>
</gene>
<dbReference type="PANTHER" id="PTHR36541">
    <property type="entry name" value="SUPEROXIDE REDUCTASE-RELATED"/>
    <property type="match status" value="1"/>
</dbReference>
<accession>A0A7W8FY39</accession>
<sequence length="129" mass="14052">MRLFKCDECGNVYEMVEQTCGCTPVCCGKPTRELKAGEVDAAQEKHVPAVSQTGKTLNVTVGSVEHPMTPEHHITAIWVEFEDGTSMKAGLTPAQKPTASFDVSGKSGKATVYEYCNLHGLWKAEFTIE</sequence>
<dbReference type="EMBL" id="JACHHK010000006">
    <property type="protein sequence ID" value="MBB5183622.1"/>
    <property type="molecule type" value="Genomic_DNA"/>
</dbReference>